<evidence type="ECO:0000313" key="2">
    <source>
        <dbReference type="Proteomes" id="UP001064971"/>
    </source>
</evidence>
<name>A0ABM8AGH3_9DEIO</name>
<organism evidence="1 2">
    <name type="scientific">Deinococcus aetherius</name>
    <dbReference type="NCBI Taxonomy" id="200252"/>
    <lineage>
        <taxon>Bacteria</taxon>
        <taxon>Thermotogati</taxon>
        <taxon>Deinococcota</taxon>
        <taxon>Deinococci</taxon>
        <taxon>Deinococcales</taxon>
        <taxon>Deinococcaceae</taxon>
        <taxon>Deinococcus</taxon>
    </lineage>
</organism>
<protein>
    <submittedName>
        <fullName evidence="1">Uncharacterized protein</fullName>
    </submittedName>
</protein>
<accession>A0ABM8AGH3</accession>
<evidence type="ECO:0000313" key="1">
    <source>
        <dbReference type="EMBL" id="BDP42897.1"/>
    </source>
</evidence>
<proteinExistence type="predicted"/>
<gene>
    <name evidence="1" type="ORF">DAETH_28660</name>
</gene>
<dbReference type="RefSeq" id="WP_264775573.1">
    <property type="nucleotide sequence ID" value="NZ_AP026560.1"/>
</dbReference>
<reference evidence="1" key="1">
    <citation type="submission" date="2022-07" db="EMBL/GenBank/DDBJ databases">
        <title>Complete Genome Sequence of the Radioresistant Bacterium Deinococcus aetherius ST0316, Isolated from the Air Dust collected in Lower Stratosphere above Japan.</title>
        <authorList>
            <person name="Satoh K."/>
            <person name="Hagiwara K."/>
            <person name="Katsumata K."/>
            <person name="Kubo A."/>
            <person name="Yokobori S."/>
            <person name="Yamagishi A."/>
            <person name="Oono Y."/>
            <person name="Narumi I."/>
        </authorList>
    </citation>
    <scope>NUCLEOTIDE SEQUENCE</scope>
    <source>
        <strain evidence="1">ST0316</strain>
    </source>
</reference>
<dbReference type="Proteomes" id="UP001064971">
    <property type="component" value="Chromosome"/>
</dbReference>
<sequence>MTAADPPVREGWSFLWQYGLSHYVRGGKVLCGVPLGSPGELTLTPVPFTYPCPHCERALVAEAKGYR</sequence>
<dbReference type="EMBL" id="AP026560">
    <property type="protein sequence ID" value="BDP42897.1"/>
    <property type="molecule type" value="Genomic_DNA"/>
</dbReference>
<keyword evidence="2" id="KW-1185">Reference proteome</keyword>